<dbReference type="InterPro" id="IPR049725">
    <property type="entry name" value="STM3845-like"/>
</dbReference>
<name>A0A0W0HFY6_PSEFL</name>
<proteinExistence type="predicted"/>
<evidence type="ECO:0000313" key="1">
    <source>
        <dbReference type="EMBL" id="KTB59602.1"/>
    </source>
</evidence>
<evidence type="ECO:0000313" key="2">
    <source>
        <dbReference type="Proteomes" id="UP000054197"/>
    </source>
</evidence>
<reference evidence="1 2" key="1">
    <citation type="submission" date="2015-09" db="EMBL/GenBank/DDBJ databases">
        <title>Genome sequence of ICMP 11288.</title>
        <authorList>
            <person name="Visnovsky S."/>
            <person name="Lu A."/>
            <person name="Panda P."/>
            <person name="Pitman A."/>
        </authorList>
    </citation>
    <scope>NUCLEOTIDE SEQUENCE [LARGE SCALE GENOMIC DNA]</scope>
    <source>
        <strain evidence="1 2">ICMP 11288</strain>
    </source>
</reference>
<comment type="caution">
    <text evidence="1">The sequence shown here is derived from an EMBL/GenBank/DDBJ whole genome shotgun (WGS) entry which is preliminary data.</text>
</comment>
<dbReference type="NCBIfam" id="NF038232">
    <property type="entry name" value="STM3845_fam"/>
    <property type="match status" value="1"/>
</dbReference>
<protein>
    <submittedName>
        <fullName evidence="1">Uncharacterized protein</fullName>
    </submittedName>
</protein>
<accession>A0A0W0HFY6</accession>
<dbReference type="AlphaFoldDB" id="A0A0W0HFY6"/>
<organism evidence="1 2">
    <name type="scientific">Pseudomonas fluorescens ICMP 11288</name>
    <dbReference type="NCBI Taxonomy" id="1198309"/>
    <lineage>
        <taxon>Bacteria</taxon>
        <taxon>Pseudomonadati</taxon>
        <taxon>Pseudomonadota</taxon>
        <taxon>Gammaproteobacteria</taxon>
        <taxon>Pseudomonadales</taxon>
        <taxon>Pseudomonadaceae</taxon>
        <taxon>Pseudomonas</taxon>
    </lineage>
</organism>
<dbReference type="RefSeq" id="WP_058421841.1">
    <property type="nucleotide sequence ID" value="NZ_LKEF01000044.1"/>
</dbReference>
<dbReference type="EMBL" id="LKEF01000044">
    <property type="protein sequence ID" value="KTB59602.1"/>
    <property type="molecule type" value="Genomic_DNA"/>
</dbReference>
<dbReference type="Proteomes" id="UP000054197">
    <property type="component" value="Unassembled WGS sequence"/>
</dbReference>
<sequence length="333" mass="37774">MKFDDKREEYLAQITLETSRIVLTQPILFLCGGRVDAQLVEPESVRGALVSHLNSAGCDLATSITLAEEFKDWIHDSTYRDLLVFESDIAHISSLIIIILESAGALTELGLFVRNRALKNKILVFIHEKHYEENSFIKLGPLRHLQDIKDSSVCAYPWEKIPNTEKMDLKGSLKLTLKEMRNDILKIVAEQDKSEQFNKDNEGHVSFVIFEIIRIFRALKLTEIENFLSKLGLNLPREKIKRLIFLLTKFKLVSMMKRGHVEYYFASTDSAKVDFAGKFEPTKAKLAAMQFYITNDDTESKRLQVITAAYKTTKPPTATPPIPPAIPKVGATA</sequence>
<gene>
    <name evidence="1" type="ORF">AO063_03225</name>
</gene>